<gene>
    <name evidence="1" type="ORF">ADH67_01100</name>
</gene>
<sequence length="148" mass="16050">MSLKDQITADMKAAMRAHEAARLSTIRLLMAAIKQKEVDERIVADDAAIQQIIAKLIKQRRDSVEQYRAGGRDDLADKEAFEIEVLSAYLPKQMSDEEIAAVVDEVLKENGLSGMAAMGKAIGLIKPKVAGKADMGKVSALVKAKLAQ</sequence>
<dbReference type="InterPro" id="IPR023168">
    <property type="entry name" value="GatB_Yqey_C_2"/>
</dbReference>
<dbReference type="AlphaFoldDB" id="A0A227KR22"/>
<dbReference type="PANTHER" id="PTHR28055">
    <property type="entry name" value="ALTERED INHERITANCE OF MITOCHONDRIA PROTEIN 41, MITOCHONDRIAL"/>
    <property type="match status" value="1"/>
</dbReference>
<dbReference type="SUPFAM" id="SSF89095">
    <property type="entry name" value="GatB/YqeY motif"/>
    <property type="match status" value="1"/>
</dbReference>
<dbReference type="Gene3D" id="1.10.10.410">
    <property type="match status" value="1"/>
</dbReference>
<dbReference type="GO" id="GO:0016740">
    <property type="term" value="F:transferase activity"/>
    <property type="evidence" value="ECO:0007669"/>
    <property type="project" value="UniProtKB-KW"/>
</dbReference>
<dbReference type="GO" id="GO:0016884">
    <property type="term" value="F:carbon-nitrogen ligase activity, with glutamine as amido-N-donor"/>
    <property type="evidence" value="ECO:0007669"/>
    <property type="project" value="InterPro"/>
</dbReference>
<dbReference type="Proteomes" id="UP000214610">
    <property type="component" value="Unassembled WGS sequence"/>
</dbReference>
<proteinExistence type="predicted"/>
<organism evidence="1 2">
    <name type="scientific">Turicimonas muris</name>
    <dbReference type="NCBI Taxonomy" id="1796652"/>
    <lineage>
        <taxon>Bacteria</taxon>
        <taxon>Pseudomonadati</taxon>
        <taxon>Pseudomonadota</taxon>
        <taxon>Betaproteobacteria</taxon>
        <taxon>Burkholderiales</taxon>
        <taxon>Sutterellaceae</taxon>
        <taxon>Turicimonas</taxon>
    </lineage>
</organism>
<dbReference type="EMBL" id="NHMP01000001">
    <property type="protein sequence ID" value="OXE50932.1"/>
    <property type="molecule type" value="Genomic_DNA"/>
</dbReference>
<dbReference type="Gene3D" id="1.10.1510.10">
    <property type="entry name" value="Uncharacterised protein YqeY/AIM41 PF09424, N-terminal domain"/>
    <property type="match status" value="1"/>
</dbReference>
<evidence type="ECO:0000313" key="1">
    <source>
        <dbReference type="EMBL" id="OXE50932.1"/>
    </source>
</evidence>
<dbReference type="Pfam" id="PF09424">
    <property type="entry name" value="YqeY"/>
    <property type="match status" value="1"/>
</dbReference>
<dbReference type="RefSeq" id="WP_066590867.1">
    <property type="nucleotide sequence ID" value="NZ_CAJTBZ010000023.1"/>
</dbReference>
<dbReference type="PANTHER" id="PTHR28055:SF1">
    <property type="entry name" value="ALTERED INHERITANCE OF MITOCHONDRIA PROTEIN 41, MITOCHONDRIAL"/>
    <property type="match status" value="1"/>
</dbReference>
<dbReference type="InterPro" id="IPR003789">
    <property type="entry name" value="Asn/Gln_tRNA_amidoTrase-B-like"/>
</dbReference>
<protein>
    <submittedName>
        <fullName evidence="1">Glutamyl-tRNA amidotransferase</fullName>
    </submittedName>
</protein>
<dbReference type="GeneID" id="78363120"/>
<keyword evidence="2" id="KW-1185">Reference proteome</keyword>
<comment type="caution">
    <text evidence="1">The sequence shown here is derived from an EMBL/GenBank/DDBJ whole genome shotgun (WGS) entry which is preliminary data.</text>
</comment>
<keyword evidence="1" id="KW-0808">Transferase</keyword>
<evidence type="ECO:0000313" key="2">
    <source>
        <dbReference type="Proteomes" id="UP000214610"/>
    </source>
</evidence>
<reference evidence="2" key="1">
    <citation type="submission" date="2017-05" db="EMBL/GenBank/DDBJ databases">
        <title>Improved OligoMM genomes.</title>
        <authorList>
            <person name="Garzetti D."/>
        </authorList>
    </citation>
    <scope>NUCLEOTIDE SEQUENCE [LARGE SCALE GENOMIC DNA]</scope>
    <source>
        <strain evidence="2">YL45</strain>
    </source>
</reference>
<name>A0A227KR22_9BURK</name>
<accession>A0A227KR22</accession>
<dbReference type="InterPro" id="IPR019004">
    <property type="entry name" value="YqeY/Aim41"/>
</dbReference>
<dbReference type="InterPro" id="IPR042184">
    <property type="entry name" value="YqeY/Aim41_N"/>
</dbReference>